<protein>
    <recommendedName>
        <fullName evidence="4">Single-stranded DNA-binding protein</fullName>
    </recommendedName>
</protein>
<evidence type="ECO:0008006" key="4">
    <source>
        <dbReference type="Google" id="ProtNLM"/>
    </source>
</evidence>
<evidence type="ECO:0000313" key="3">
    <source>
        <dbReference type="Proteomes" id="UP000177515"/>
    </source>
</evidence>
<dbReference type="EMBL" id="CP017756">
    <property type="protein sequence ID" value="AOZ11120.1"/>
    <property type="molecule type" value="Genomic_DNA"/>
</dbReference>
<sequence>MAVTKTNASNNTSELRVHKYSAFIGRMYESNPANDQSMAEAVALAGGDDVRKAGFRGTGKDTPSGIALAYLVEKEVTAWKYVVSGVLSNVKLTERTQDNRRTIYLGLSLVDESGTDFISLDITSEAAQNLLMKLAKAEPGVHTSVSMFGTYQAPAEGQRSFAHHAASLKQGEDQVEVKAISWNDVVQPVIDQKLAPVKDEMDKESLNGYRTNVKNGIFLNIAKQIAATFEAYRASKQQQGAGDSEDAQSEQRHEGGQADAVPAEGSLEGTDTGTNG</sequence>
<geneLocation type="plasmid" evidence="2 3">
    <name>unnamed1</name>
</geneLocation>
<evidence type="ECO:0000313" key="2">
    <source>
        <dbReference type="EMBL" id="AOZ11120.1"/>
    </source>
</evidence>
<gene>
    <name evidence="2" type="ORF">BKK80_34755</name>
</gene>
<organism evidence="2 3">
    <name type="scientific">Cupriavidus malaysiensis</name>
    <dbReference type="NCBI Taxonomy" id="367825"/>
    <lineage>
        <taxon>Bacteria</taxon>
        <taxon>Pseudomonadati</taxon>
        <taxon>Pseudomonadota</taxon>
        <taxon>Betaproteobacteria</taxon>
        <taxon>Burkholderiales</taxon>
        <taxon>Burkholderiaceae</taxon>
        <taxon>Cupriavidus</taxon>
    </lineage>
</organism>
<feature type="region of interest" description="Disordered" evidence="1">
    <location>
        <begin position="234"/>
        <end position="276"/>
    </location>
</feature>
<keyword evidence="3" id="KW-1185">Reference proteome</keyword>
<dbReference type="Proteomes" id="UP000177515">
    <property type="component" value="Plasmid unnamed1"/>
</dbReference>
<reference evidence="2 3" key="1">
    <citation type="submission" date="2016-10" db="EMBL/GenBank/DDBJ databases">
        <title>Complete genome sequences of three Cupriavidus strains isolated from various Malaysian environments.</title>
        <authorList>
            <person name="Abdullah A.A.-A."/>
            <person name="Shafie N.A.H."/>
            <person name="Lau N.S."/>
        </authorList>
    </citation>
    <scope>NUCLEOTIDE SEQUENCE [LARGE SCALE GENOMIC DNA]</scope>
    <source>
        <strain evidence="2 3">USMAA1020</strain>
        <plasmid evidence="2 3">unnamed1</plasmid>
    </source>
</reference>
<accession>A0ABN4TYV7</accession>
<keyword evidence="2" id="KW-0614">Plasmid</keyword>
<evidence type="ECO:0000256" key="1">
    <source>
        <dbReference type="SAM" id="MobiDB-lite"/>
    </source>
</evidence>
<proteinExistence type="predicted"/>
<dbReference type="RefSeq" id="WP_071073684.1">
    <property type="nucleotide sequence ID" value="NZ_CP017756.1"/>
</dbReference>
<name>A0ABN4TYV7_9BURK</name>